<dbReference type="GO" id="GO:0017108">
    <property type="term" value="F:5'-flap endonuclease activity"/>
    <property type="evidence" value="ECO:0007669"/>
    <property type="project" value="TreeGrafter"/>
</dbReference>
<feature type="domain" description="XPG N-terminal" evidence="5">
    <location>
        <begin position="1"/>
        <end position="108"/>
    </location>
</feature>
<evidence type="ECO:0000313" key="7">
    <source>
        <dbReference type="Proteomes" id="UP000703269"/>
    </source>
</evidence>
<dbReference type="SMART" id="SM00485">
    <property type="entry name" value="XPGN"/>
    <property type="match status" value="1"/>
</dbReference>
<evidence type="ECO:0000259" key="5">
    <source>
        <dbReference type="SMART" id="SM00485"/>
    </source>
</evidence>
<dbReference type="InterPro" id="IPR029060">
    <property type="entry name" value="PIN-like_dom_sf"/>
</dbReference>
<accession>A0A9P3G7C9</accession>
<dbReference type="Proteomes" id="UP000703269">
    <property type="component" value="Unassembled WGS sequence"/>
</dbReference>
<dbReference type="GO" id="GO:0006281">
    <property type="term" value="P:DNA repair"/>
    <property type="evidence" value="ECO:0007669"/>
    <property type="project" value="UniProtKB-ARBA"/>
</dbReference>
<dbReference type="PANTHER" id="PTHR11081:SF75">
    <property type="entry name" value="ENDONUCLEASE, PUTATIVE (AFU_ORTHOLOGUE AFUA_3G13260)-RELATED"/>
    <property type="match status" value="1"/>
</dbReference>
<sequence>MGVKGLWKLLEPAVEKQSLDSVALWHTFTADGNIKGLILGIDASIWINSIVQAHSGKREITKAKGAKVMTVLHRLARLASKPISVIVVFDGPACPVEKRGRRVMPSEHWIVQPIKDFVQAYGYAVHMAPGEAEAELAAMNKAGVIDVVLTDDSDALVFGARAVMRNPVVKADKGDVYMCEATNIASQDHVALTTGGLVLIALLSGGDYGPGLAKCGARTARGLARYGLGEALIEACELVSAARDAAVAAWREDVRSVLRNDPRKLFKQRQPTLAASIPDTFPDVAIVRLYTHPTISTNGWNLPLSFDVHPLAVDATELARLCREHFGWGNDNDYTVLIKKMDKFVWPAVALRAVIRGSYAAPPADTRVVCKGQAAVSYAVALKLTPNDRKKDLRKVTLQTNALALPAVHAVATAARAARGNEGAPNESFIIAVLKAVPPNAAITVPLPGMLVRALNRPLPAAAAAAPLVPALPQPVLDDEDQDVDNAEDIGGDAVSNDEDSFDDDVGGGGNADDHGDGVDSDFETSFSESSGSIEPFFPLAGSSRLAAHGAVSLAAAATAPPSAPGPSSGSSVHGNAGQGLDIIDLTESPIIVPAGGEGVIDLTGNDLVDLTGDDLDDLDSE</sequence>
<name>A0A9P3G7C9_9APHY</name>
<comment type="caution">
    <text evidence="6">The sequence shown here is derived from an EMBL/GenBank/DDBJ whole genome shotgun (WGS) entry which is preliminary data.</text>
</comment>
<dbReference type="AlphaFoldDB" id="A0A9P3G7C9"/>
<dbReference type="OrthoDB" id="2959108at2759"/>
<organism evidence="6 7">
    <name type="scientific">Phanerochaete sordida</name>
    <dbReference type="NCBI Taxonomy" id="48140"/>
    <lineage>
        <taxon>Eukaryota</taxon>
        <taxon>Fungi</taxon>
        <taxon>Dikarya</taxon>
        <taxon>Basidiomycota</taxon>
        <taxon>Agaricomycotina</taxon>
        <taxon>Agaricomycetes</taxon>
        <taxon>Polyporales</taxon>
        <taxon>Phanerochaetaceae</taxon>
        <taxon>Phanerochaete</taxon>
    </lineage>
</organism>
<dbReference type="SMART" id="SM00484">
    <property type="entry name" value="XPGI"/>
    <property type="match status" value="1"/>
</dbReference>
<dbReference type="InterPro" id="IPR006086">
    <property type="entry name" value="XPG-I_dom"/>
</dbReference>
<dbReference type="SUPFAM" id="SSF88723">
    <property type="entry name" value="PIN domain-like"/>
    <property type="match status" value="1"/>
</dbReference>
<keyword evidence="7" id="KW-1185">Reference proteome</keyword>
<dbReference type="InterPro" id="IPR036279">
    <property type="entry name" value="5-3_exonuclease_C_sf"/>
</dbReference>
<dbReference type="InterPro" id="IPR006085">
    <property type="entry name" value="XPG_DNA_repair_N"/>
</dbReference>
<evidence type="ECO:0000259" key="4">
    <source>
        <dbReference type="SMART" id="SM00484"/>
    </source>
</evidence>
<evidence type="ECO:0000256" key="3">
    <source>
        <dbReference type="SAM" id="MobiDB-lite"/>
    </source>
</evidence>
<reference evidence="6 7" key="1">
    <citation type="submission" date="2021-08" db="EMBL/GenBank/DDBJ databases">
        <title>Draft Genome Sequence of Phanerochaete sordida strain YK-624.</title>
        <authorList>
            <person name="Mori T."/>
            <person name="Dohra H."/>
            <person name="Suzuki T."/>
            <person name="Kawagishi H."/>
            <person name="Hirai H."/>
        </authorList>
    </citation>
    <scope>NUCLEOTIDE SEQUENCE [LARGE SCALE GENOMIC DNA]</scope>
    <source>
        <strain evidence="6 7">YK-624</strain>
    </source>
</reference>
<protein>
    <submittedName>
        <fullName evidence="6">Flap endonuclease GEN 1-like protein</fullName>
    </submittedName>
</protein>
<keyword evidence="2" id="KW-0378">Hydrolase</keyword>
<dbReference type="Gene3D" id="3.40.50.1010">
    <property type="entry name" value="5'-nuclease"/>
    <property type="match status" value="2"/>
</dbReference>
<proteinExistence type="predicted"/>
<dbReference type="InterPro" id="IPR006084">
    <property type="entry name" value="XPG/Rad2"/>
</dbReference>
<gene>
    <name evidence="6" type="ORF">PsYK624_052690</name>
</gene>
<dbReference type="CDD" id="cd09870">
    <property type="entry name" value="PIN_YEN1"/>
    <property type="match status" value="1"/>
</dbReference>
<evidence type="ECO:0000313" key="6">
    <source>
        <dbReference type="EMBL" id="GJE89174.1"/>
    </source>
</evidence>
<feature type="region of interest" description="Disordered" evidence="3">
    <location>
        <begin position="474"/>
        <end position="530"/>
    </location>
</feature>
<keyword evidence="1" id="KW-0540">Nuclease</keyword>
<dbReference type="PANTHER" id="PTHR11081">
    <property type="entry name" value="FLAP ENDONUCLEASE FAMILY MEMBER"/>
    <property type="match status" value="1"/>
</dbReference>
<dbReference type="EMBL" id="BPQB01000012">
    <property type="protein sequence ID" value="GJE89174.1"/>
    <property type="molecule type" value="Genomic_DNA"/>
</dbReference>
<feature type="compositionally biased region" description="Acidic residues" evidence="3">
    <location>
        <begin position="477"/>
        <end position="506"/>
    </location>
</feature>
<dbReference type="SUPFAM" id="SSF47807">
    <property type="entry name" value="5' to 3' exonuclease, C-terminal subdomain"/>
    <property type="match status" value="1"/>
</dbReference>
<evidence type="ECO:0000256" key="2">
    <source>
        <dbReference type="ARBA" id="ARBA00022801"/>
    </source>
</evidence>
<dbReference type="Pfam" id="PF00867">
    <property type="entry name" value="XPG_I"/>
    <property type="match status" value="1"/>
</dbReference>
<feature type="domain" description="XPG-I" evidence="4">
    <location>
        <begin position="119"/>
        <end position="190"/>
    </location>
</feature>
<dbReference type="PRINTS" id="PR00853">
    <property type="entry name" value="XPGRADSUPER"/>
</dbReference>
<evidence type="ECO:0000256" key="1">
    <source>
        <dbReference type="ARBA" id="ARBA00022722"/>
    </source>
</evidence>
<keyword evidence="6" id="KW-0255">Endonuclease</keyword>
<dbReference type="Pfam" id="PF00752">
    <property type="entry name" value="XPG_N"/>
    <property type="match status" value="1"/>
</dbReference>